<proteinExistence type="predicted"/>
<dbReference type="AlphaFoldDB" id="X1UAP3"/>
<organism evidence="1">
    <name type="scientific">marine sediment metagenome</name>
    <dbReference type="NCBI Taxonomy" id="412755"/>
    <lineage>
        <taxon>unclassified sequences</taxon>
        <taxon>metagenomes</taxon>
        <taxon>ecological metagenomes</taxon>
    </lineage>
</organism>
<protein>
    <submittedName>
        <fullName evidence="1">Uncharacterized protein</fullName>
    </submittedName>
</protein>
<evidence type="ECO:0000313" key="1">
    <source>
        <dbReference type="EMBL" id="GAI96930.1"/>
    </source>
</evidence>
<dbReference type="EMBL" id="BARW01018265">
    <property type="protein sequence ID" value="GAI96930.1"/>
    <property type="molecule type" value="Genomic_DNA"/>
</dbReference>
<comment type="caution">
    <text evidence="1">The sequence shown here is derived from an EMBL/GenBank/DDBJ whole genome shotgun (WGS) entry which is preliminary data.</text>
</comment>
<gene>
    <name evidence="1" type="ORF">S12H4_31311</name>
</gene>
<accession>X1UAP3</accession>
<reference evidence="1" key="1">
    <citation type="journal article" date="2014" name="Front. Microbiol.">
        <title>High frequency of phylogenetically diverse reductive dehalogenase-homologous genes in deep subseafloor sedimentary metagenomes.</title>
        <authorList>
            <person name="Kawai M."/>
            <person name="Futagami T."/>
            <person name="Toyoda A."/>
            <person name="Takaki Y."/>
            <person name="Nishi S."/>
            <person name="Hori S."/>
            <person name="Arai W."/>
            <person name="Tsubouchi T."/>
            <person name="Morono Y."/>
            <person name="Uchiyama I."/>
            <person name="Ito T."/>
            <person name="Fujiyama A."/>
            <person name="Inagaki F."/>
            <person name="Takami H."/>
        </authorList>
    </citation>
    <scope>NUCLEOTIDE SEQUENCE</scope>
    <source>
        <strain evidence="1">Expedition CK06-06</strain>
    </source>
</reference>
<sequence length="60" mass="6827">MTSILCNEFNKGSFSVPKIDKESKYNNGGAYLTFPNYLYSNGKDTNFVFKTLEVKLTQYG</sequence>
<name>X1UAP3_9ZZZZ</name>
<feature type="non-terminal residue" evidence="1">
    <location>
        <position position="60"/>
    </location>
</feature>